<dbReference type="Pfam" id="PF08713">
    <property type="entry name" value="DNA_alkylation"/>
    <property type="match status" value="1"/>
</dbReference>
<dbReference type="InterPro" id="IPR014825">
    <property type="entry name" value="DNA_alkylation"/>
</dbReference>
<dbReference type="InterPro" id="IPR016024">
    <property type="entry name" value="ARM-type_fold"/>
</dbReference>
<protein>
    <submittedName>
        <fullName evidence="1">3-methyladenine DNA glycosylase AlkD</fullName>
    </submittedName>
</protein>
<organism evidence="1 2">
    <name type="scientific">Marinicella litoralis</name>
    <dbReference type="NCBI Taxonomy" id="644220"/>
    <lineage>
        <taxon>Bacteria</taxon>
        <taxon>Pseudomonadati</taxon>
        <taxon>Pseudomonadota</taxon>
        <taxon>Gammaproteobacteria</taxon>
        <taxon>Lysobacterales</taxon>
        <taxon>Marinicellaceae</taxon>
        <taxon>Marinicella</taxon>
    </lineage>
</organism>
<dbReference type="OrthoDB" id="7345147at2"/>
<dbReference type="PANTHER" id="PTHR41291:SF1">
    <property type="entry name" value="DNA ALKYLATION REPAIR PROTEIN"/>
    <property type="match status" value="1"/>
</dbReference>
<dbReference type="PANTHER" id="PTHR41291">
    <property type="entry name" value="DNA ALKYLATION REPAIR PROTEIN"/>
    <property type="match status" value="1"/>
</dbReference>
<dbReference type="EMBL" id="SNZB01000002">
    <property type="protein sequence ID" value="TDR22559.1"/>
    <property type="molecule type" value="Genomic_DNA"/>
</dbReference>
<proteinExistence type="predicted"/>
<keyword evidence="2" id="KW-1185">Reference proteome</keyword>
<reference evidence="1 2" key="1">
    <citation type="submission" date="2019-03" db="EMBL/GenBank/DDBJ databases">
        <title>Genomic Encyclopedia of Type Strains, Phase IV (KMG-IV): sequencing the most valuable type-strain genomes for metagenomic binning, comparative biology and taxonomic classification.</title>
        <authorList>
            <person name="Goeker M."/>
        </authorList>
    </citation>
    <scope>NUCLEOTIDE SEQUENCE [LARGE SCALE GENOMIC DNA]</scope>
    <source>
        <strain evidence="1 2">DSM 25488</strain>
    </source>
</reference>
<comment type="caution">
    <text evidence="1">The sequence shown here is derived from an EMBL/GenBank/DDBJ whole genome shotgun (WGS) entry which is preliminary data.</text>
</comment>
<gene>
    <name evidence="1" type="ORF">C8D91_1050</name>
</gene>
<dbReference type="RefSeq" id="WP_099019193.1">
    <property type="nucleotide sequence ID" value="NZ_NIHB01000002.1"/>
</dbReference>
<dbReference type="Proteomes" id="UP000295724">
    <property type="component" value="Unassembled WGS sequence"/>
</dbReference>
<dbReference type="Gene3D" id="1.25.10.90">
    <property type="match status" value="1"/>
</dbReference>
<name>A0A4R6XVH7_9GAMM</name>
<evidence type="ECO:0000313" key="1">
    <source>
        <dbReference type="EMBL" id="TDR22559.1"/>
    </source>
</evidence>
<accession>A0A4R6XVH7</accession>
<evidence type="ECO:0000313" key="2">
    <source>
        <dbReference type="Proteomes" id="UP000295724"/>
    </source>
</evidence>
<sequence length="233" mass="26074">MNKSEVFNLLQAQKNERGINNWIEMEADCAYKSFGIGLTVLRKLAKQVGKDHALALQLWDSDYYDMKVIGILIDDPKLITREQIEAQVEDIDFGLMAHVFSACGAPVAKTAFIDEVADAWVNNEDSVRRRCAYGFVYELSKSKKKCSPEDDYFLKYIKHIAHTFSEEDKSVHLSMGGALLGIGKRNLKLNQAAIKVAKTIGPIPVESGKTQCDPMDITKHLSSDYLVKKLAEA</sequence>
<dbReference type="SUPFAM" id="SSF48371">
    <property type="entry name" value="ARM repeat"/>
    <property type="match status" value="1"/>
</dbReference>
<dbReference type="AlphaFoldDB" id="A0A4R6XVH7"/>